<gene>
    <name evidence="1" type="ORF">B0T16DRAFT_454731</name>
</gene>
<name>A0AA40CUZ0_9PEZI</name>
<dbReference type="EMBL" id="JAULSV010000002">
    <property type="protein sequence ID" value="KAK0652355.1"/>
    <property type="molecule type" value="Genomic_DNA"/>
</dbReference>
<reference evidence="1" key="1">
    <citation type="submission" date="2023-06" db="EMBL/GenBank/DDBJ databases">
        <title>Genome-scale phylogeny and comparative genomics of the fungal order Sordariales.</title>
        <authorList>
            <consortium name="Lawrence Berkeley National Laboratory"/>
            <person name="Hensen N."/>
            <person name="Bonometti L."/>
            <person name="Westerberg I."/>
            <person name="Brannstrom I.O."/>
            <person name="Guillou S."/>
            <person name="Cros-Aarteil S."/>
            <person name="Calhoun S."/>
            <person name="Haridas S."/>
            <person name="Kuo A."/>
            <person name="Mondo S."/>
            <person name="Pangilinan J."/>
            <person name="Riley R."/>
            <person name="Labutti K."/>
            <person name="Andreopoulos B."/>
            <person name="Lipzen A."/>
            <person name="Chen C."/>
            <person name="Yanf M."/>
            <person name="Daum C."/>
            <person name="Ng V."/>
            <person name="Clum A."/>
            <person name="Steindorff A."/>
            <person name="Ohm R."/>
            <person name="Martin F."/>
            <person name="Silar P."/>
            <person name="Natvig D."/>
            <person name="Lalanne C."/>
            <person name="Gautier V."/>
            <person name="Ament-Velasquez S.L."/>
            <person name="Kruys A."/>
            <person name="Hutchinson M.I."/>
            <person name="Powell A.J."/>
            <person name="Barry K."/>
            <person name="Miller A.N."/>
            <person name="Grigoriev I.V."/>
            <person name="Debuchy R."/>
            <person name="Gladieux P."/>
            <person name="Thoren M.H."/>
            <person name="Johannesson H."/>
        </authorList>
    </citation>
    <scope>NUCLEOTIDE SEQUENCE</scope>
    <source>
        <strain evidence="1">SMH2532-1</strain>
    </source>
</reference>
<comment type="caution">
    <text evidence="1">The sequence shown here is derived from an EMBL/GenBank/DDBJ whole genome shotgun (WGS) entry which is preliminary data.</text>
</comment>
<dbReference type="Proteomes" id="UP001174936">
    <property type="component" value="Unassembled WGS sequence"/>
</dbReference>
<evidence type="ECO:0000313" key="1">
    <source>
        <dbReference type="EMBL" id="KAK0652355.1"/>
    </source>
</evidence>
<evidence type="ECO:0000313" key="2">
    <source>
        <dbReference type="Proteomes" id="UP001174936"/>
    </source>
</evidence>
<accession>A0AA40CUZ0</accession>
<dbReference type="AlphaFoldDB" id="A0AA40CUZ0"/>
<proteinExistence type="predicted"/>
<sequence>MKVPTEIMQKIVQHVAHPIIPDQQTAAEDVRDPSSTSPPTYPIITTTQFDTAAAQALQTLFNLCLVSHALYDITLPILYREFALGYDDIHGSCFPRQMGQRMVAFARTLLTRRDLAGLVKRAFLHPGLVGQMGWENRKMVSELAKRKLKAEGGGWGGGGGGGEVFDGLPIEGLMYALMPNLERLVFAGREGALASLVALREVAWENLERVEQTETYGESFTELEARRRQEEELTTMIACGSCPLPDEDDGDL</sequence>
<keyword evidence="2" id="KW-1185">Reference proteome</keyword>
<organism evidence="1 2">
    <name type="scientific">Cercophora newfieldiana</name>
    <dbReference type="NCBI Taxonomy" id="92897"/>
    <lineage>
        <taxon>Eukaryota</taxon>
        <taxon>Fungi</taxon>
        <taxon>Dikarya</taxon>
        <taxon>Ascomycota</taxon>
        <taxon>Pezizomycotina</taxon>
        <taxon>Sordariomycetes</taxon>
        <taxon>Sordariomycetidae</taxon>
        <taxon>Sordariales</taxon>
        <taxon>Lasiosphaeriaceae</taxon>
        <taxon>Cercophora</taxon>
    </lineage>
</organism>
<protein>
    <submittedName>
        <fullName evidence="1">Uncharacterized protein</fullName>
    </submittedName>
</protein>